<dbReference type="PANTHER" id="PTHR46193">
    <property type="entry name" value="6-PHOSPHOGLUCONATE PHOSPHATASE"/>
    <property type="match status" value="1"/>
</dbReference>
<proteinExistence type="inferred from homology"/>
<dbReference type="InterPro" id="IPR051600">
    <property type="entry name" value="Beta-PGM-like"/>
</dbReference>
<accession>A0A0P7EQN5</accession>
<dbReference type="NCBIfam" id="TIGR01509">
    <property type="entry name" value="HAD-SF-IA-v3"/>
    <property type="match status" value="1"/>
</dbReference>
<dbReference type="Proteomes" id="UP000050378">
    <property type="component" value="Unassembled WGS sequence"/>
</dbReference>
<dbReference type="Gene3D" id="1.10.150.240">
    <property type="entry name" value="Putative phosphatase, domain 2"/>
    <property type="match status" value="1"/>
</dbReference>
<dbReference type="PATRIC" id="fig|570156.3.peg.889"/>
<dbReference type="Pfam" id="PF13419">
    <property type="entry name" value="HAD_2"/>
    <property type="match status" value="1"/>
</dbReference>
<dbReference type="InterPro" id="IPR036412">
    <property type="entry name" value="HAD-like_sf"/>
</dbReference>
<reference evidence="6 7" key="1">
    <citation type="submission" date="2015-09" db="EMBL/GenBank/DDBJ databases">
        <title>Draft Genome Sequence of Pseudoalteromonas lipolytica UCD-48B.</title>
        <authorList>
            <person name="Krusor M."/>
            <person name="Coil D.A."/>
            <person name="Lang J.M."/>
            <person name="Eisen J.A."/>
            <person name="Alexiev A."/>
        </authorList>
    </citation>
    <scope>NUCLEOTIDE SEQUENCE [LARGE SCALE GENOMIC DNA]</scope>
    <source>
        <strain evidence="6 7">UCD-48B</strain>
    </source>
</reference>
<keyword evidence="3" id="KW-0479">Metal-binding</keyword>
<dbReference type="InterPro" id="IPR023198">
    <property type="entry name" value="PGP-like_dom2"/>
</dbReference>
<dbReference type="RefSeq" id="WP_054551790.1">
    <property type="nucleotide sequence ID" value="NZ_LJTC01000002.1"/>
</dbReference>
<dbReference type="SFLD" id="SFLDG01129">
    <property type="entry name" value="C1.5:_HAD__Beta-PGM__Phosphata"/>
    <property type="match status" value="1"/>
</dbReference>
<evidence type="ECO:0000313" key="7">
    <source>
        <dbReference type="Proteomes" id="UP000050378"/>
    </source>
</evidence>
<organism evidence="6 7">
    <name type="scientific">Pseudoalteromonas lipolytica</name>
    <dbReference type="NCBI Taxonomy" id="570156"/>
    <lineage>
        <taxon>Bacteria</taxon>
        <taxon>Pseudomonadati</taxon>
        <taxon>Pseudomonadota</taxon>
        <taxon>Gammaproteobacteria</taxon>
        <taxon>Alteromonadales</taxon>
        <taxon>Pseudoalteromonadaceae</taxon>
        <taxon>Pseudoalteromonas</taxon>
    </lineage>
</organism>
<dbReference type="SFLD" id="SFLDS00003">
    <property type="entry name" value="Haloacid_Dehalogenase"/>
    <property type="match status" value="1"/>
</dbReference>
<dbReference type="GO" id="GO:0046872">
    <property type="term" value="F:metal ion binding"/>
    <property type="evidence" value="ECO:0007669"/>
    <property type="project" value="UniProtKB-KW"/>
</dbReference>
<keyword evidence="4" id="KW-0460">Magnesium</keyword>
<evidence type="ECO:0000313" key="6">
    <source>
        <dbReference type="EMBL" id="KPM85033.1"/>
    </source>
</evidence>
<dbReference type="SFLD" id="SFLDG01135">
    <property type="entry name" value="C1.5.6:_HAD__Beta-PGM__Phospha"/>
    <property type="match status" value="1"/>
</dbReference>
<keyword evidence="5" id="KW-0119">Carbohydrate metabolism</keyword>
<evidence type="ECO:0000256" key="2">
    <source>
        <dbReference type="ARBA" id="ARBA00006171"/>
    </source>
</evidence>
<comment type="caution">
    <text evidence="6">The sequence shown here is derived from an EMBL/GenBank/DDBJ whole genome shotgun (WGS) entry which is preliminary data.</text>
</comment>
<protein>
    <submittedName>
        <fullName evidence="6">Haloacid dehalogenase</fullName>
    </submittedName>
</protein>
<dbReference type="OrthoDB" id="9782449at2"/>
<dbReference type="PANTHER" id="PTHR46193:SF18">
    <property type="entry name" value="HEXITOL PHOSPHATASE B"/>
    <property type="match status" value="1"/>
</dbReference>
<dbReference type="CDD" id="cd07505">
    <property type="entry name" value="HAD_BPGM-like"/>
    <property type="match status" value="1"/>
</dbReference>
<dbReference type="STRING" id="570156.AOG27_04520"/>
<dbReference type="AlphaFoldDB" id="A0A0P7EQN5"/>
<evidence type="ECO:0000256" key="4">
    <source>
        <dbReference type="ARBA" id="ARBA00022842"/>
    </source>
</evidence>
<sequence length="218" mass="23945">MTLKAVLFDMDGTLVDSESVHFNIWNDLLAPFGVQYDEATFCKRFSGRPTFEAAKEVVESYGLSINPEQLTDDKYAAFGRFVSTHLPAYMPCAKEVLEKVKASGLKMALVTGSAKNEAYPILKGYGIFDWFDCVVTKDDVNNPKPAGDPYQLALDTLNITANEAVAVEDTYTGVTAASNAGVAVFAVPNHFTLEHDFSKAAGVFADLNEFFKWLQTKL</sequence>
<dbReference type="EMBL" id="LJTC01000002">
    <property type="protein sequence ID" value="KPM85033.1"/>
    <property type="molecule type" value="Genomic_DNA"/>
</dbReference>
<evidence type="ECO:0000256" key="3">
    <source>
        <dbReference type="ARBA" id="ARBA00022723"/>
    </source>
</evidence>
<dbReference type="FunFam" id="3.40.50.1000:FF:000162">
    <property type="entry name" value="HAD-like protein"/>
    <property type="match status" value="1"/>
</dbReference>
<dbReference type="InterPro" id="IPR006439">
    <property type="entry name" value="HAD-SF_hydro_IA"/>
</dbReference>
<comment type="similarity">
    <text evidence="2">Belongs to the HAD-like hydrolase superfamily. CbbY/CbbZ/Gph/YieH family.</text>
</comment>
<evidence type="ECO:0000256" key="5">
    <source>
        <dbReference type="ARBA" id="ARBA00023277"/>
    </source>
</evidence>
<gene>
    <name evidence="6" type="ORF">AOG27_04520</name>
</gene>
<dbReference type="SUPFAM" id="SSF56784">
    <property type="entry name" value="HAD-like"/>
    <property type="match status" value="1"/>
</dbReference>
<name>A0A0P7EQN5_9GAMM</name>
<dbReference type="InterPro" id="IPR023214">
    <property type="entry name" value="HAD_sf"/>
</dbReference>
<comment type="cofactor">
    <cofactor evidence="1">
        <name>Mg(2+)</name>
        <dbReference type="ChEBI" id="CHEBI:18420"/>
    </cofactor>
</comment>
<dbReference type="GO" id="GO:0003824">
    <property type="term" value="F:catalytic activity"/>
    <property type="evidence" value="ECO:0007669"/>
    <property type="project" value="UniProtKB-ARBA"/>
</dbReference>
<evidence type="ECO:0000256" key="1">
    <source>
        <dbReference type="ARBA" id="ARBA00001946"/>
    </source>
</evidence>
<dbReference type="Gene3D" id="3.40.50.1000">
    <property type="entry name" value="HAD superfamily/HAD-like"/>
    <property type="match status" value="1"/>
</dbReference>
<dbReference type="InterPro" id="IPR041492">
    <property type="entry name" value="HAD_2"/>
</dbReference>